<dbReference type="EMBL" id="CP000471">
    <property type="protein sequence ID" value="ABK42698.1"/>
    <property type="molecule type" value="Genomic_DNA"/>
</dbReference>
<feature type="domain" description="Glycosyltransferase subfamily 4-like N-terminal" evidence="2">
    <location>
        <begin position="69"/>
        <end position="189"/>
    </location>
</feature>
<dbReference type="CAZy" id="GT4">
    <property type="family name" value="Glycosyltransferase Family 4"/>
</dbReference>
<protein>
    <submittedName>
        <fullName evidence="3">Glycosyl transferase, group 1</fullName>
    </submittedName>
</protein>
<reference evidence="3 4" key="2">
    <citation type="journal article" date="2012" name="Int. J. Syst. Evol. Microbiol.">
        <title>Magnetococcus marinus gen. nov., sp. nov., a marine, magnetotactic bacterium that represents a novel lineage (Magnetococcaceae fam. nov.; Magnetococcales ord. nov.) at the base of the Alphaproteobacteria.</title>
        <authorList>
            <person name="Bazylinski D.A."/>
            <person name="Williams T.J."/>
            <person name="Lefevre C.T."/>
            <person name="Berg R.J."/>
            <person name="Zhang C.L."/>
            <person name="Bowser S.S."/>
            <person name="Dean A.J."/>
            <person name="Beveridge T.J."/>
        </authorList>
    </citation>
    <scope>NUCLEOTIDE SEQUENCE [LARGE SCALE GENOMIC DNA]</scope>
    <source>
        <strain evidence="4">ATCC BAA-1437 / JCM 17883 / MC-1</strain>
    </source>
</reference>
<dbReference type="Proteomes" id="UP000002586">
    <property type="component" value="Chromosome"/>
</dbReference>
<gene>
    <name evidence="3" type="ordered locus">Mmc1_0171</name>
</gene>
<dbReference type="GO" id="GO:0016757">
    <property type="term" value="F:glycosyltransferase activity"/>
    <property type="evidence" value="ECO:0007669"/>
    <property type="project" value="InterPro"/>
</dbReference>
<dbReference type="InterPro" id="IPR028098">
    <property type="entry name" value="Glyco_trans_4-like_N"/>
</dbReference>
<dbReference type="AlphaFoldDB" id="A0L405"/>
<reference evidence="4" key="1">
    <citation type="journal article" date="2009" name="Appl. Environ. Microbiol.">
        <title>Complete genome sequence of the chemolithoautotrophic marine magnetotactic coccus strain MC-1.</title>
        <authorList>
            <person name="Schubbe S."/>
            <person name="Williams T.J."/>
            <person name="Xie G."/>
            <person name="Kiss H.E."/>
            <person name="Brettin T.S."/>
            <person name="Martinez D."/>
            <person name="Ross C.A."/>
            <person name="Schuler D."/>
            <person name="Cox B.L."/>
            <person name="Nealson K.H."/>
            <person name="Bazylinski D.A."/>
        </authorList>
    </citation>
    <scope>NUCLEOTIDE SEQUENCE [LARGE SCALE GENOMIC DNA]</scope>
    <source>
        <strain evidence="4">ATCC BAA-1437 / JCM 17883 / MC-1</strain>
    </source>
</reference>
<dbReference type="SUPFAM" id="SSF53756">
    <property type="entry name" value="UDP-Glycosyltransferase/glycogen phosphorylase"/>
    <property type="match status" value="1"/>
</dbReference>
<dbReference type="Gene3D" id="3.40.50.2000">
    <property type="entry name" value="Glycogen Phosphorylase B"/>
    <property type="match status" value="2"/>
</dbReference>
<organism evidence="3 4">
    <name type="scientific">Magnetococcus marinus (strain ATCC BAA-1437 / JCM 17883 / MC-1)</name>
    <dbReference type="NCBI Taxonomy" id="156889"/>
    <lineage>
        <taxon>Bacteria</taxon>
        <taxon>Pseudomonadati</taxon>
        <taxon>Pseudomonadota</taxon>
        <taxon>Magnetococcia</taxon>
        <taxon>Magnetococcales</taxon>
        <taxon>Magnetococcaceae</taxon>
        <taxon>Magnetococcus</taxon>
    </lineage>
</organism>
<keyword evidence="4" id="KW-1185">Reference proteome</keyword>
<dbReference type="HOGENOM" id="CLU_009583_2_2_5"/>
<feature type="domain" description="Glycosyl transferase family 1" evidence="1">
    <location>
        <begin position="198"/>
        <end position="364"/>
    </location>
</feature>
<evidence type="ECO:0000259" key="1">
    <source>
        <dbReference type="Pfam" id="PF00534"/>
    </source>
</evidence>
<dbReference type="Pfam" id="PF00534">
    <property type="entry name" value="Glycos_transf_1"/>
    <property type="match status" value="1"/>
</dbReference>
<sequence>MPPTKHPLSVAYVNSIDLPDNRRAHAMQMLKNGQAWSQCVEQFEFITNVWWHNRNRLTVENMAAFYGLTHPFTLIPYPLRRLEQSQYRWLRELYFQLAAWRCKRKRVDLVYTRTYPLLAYTLKLGIPTVVETHSPPGRNEEADAMLSLADHPNLVALTTISEPLAERYRAFGVPADKIMVLPDGVDLERFEPALTLAEARQQLGLPLNQSIATYVGHLYEGRGIDTLLSAALKQPKVLFLIVGGYAKDMERWQHRAAQMGLENVRFEGFVANERVPLYLWAGDVLVMPYGNACTTTEWMSPLKLFEYMAAGRPIIASDFPILREVLENGKNGLLVPPDDGEALAAAMDALLADAPRRQALGAAALHQVRPYSWVNRVEQVINRFNRYGQ</sequence>
<dbReference type="eggNOG" id="COG0438">
    <property type="taxonomic scope" value="Bacteria"/>
</dbReference>
<dbReference type="InterPro" id="IPR001296">
    <property type="entry name" value="Glyco_trans_1"/>
</dbReference>
<evidence type="ECO:0000313" key="4">
    <source>
        <dbReference type="Proteomes" id="UP000002586"/>
    </source>
</evidence>
<evidence type="ECO:0000313" key="3">
    <source>
        <dbReference type="EMBL" id="ABK42698.1"/>
    </source>
</evidence>
<evidence type="ECO:0000259" key="2">
    <source>
        <dbReference type="Pfam" id="PF13439"/>
    </source>
</evidence>
<dbReference type="Pfam" id="PF13439">
    <property type="entry name" value="Glyco_transf_4"/>
    <property type="match status" value="1"/>
</dbReference>
<dbReference type="OrthoDB" id="9790710at2"/>
<keyword evidence="3" id="KW-0808">Transferase</keyword>
<dbReference type="PANTHER" id="PTHR12526">
    <property type="entry name" value="GLYCOSYLTRANSFERASE"/>
    <property type="match status" value="1"/>
</dbReference>
<dbReference type="STRING" id="156889.Mmc1_0171"/>
<dbReference type="RefSeq" id="WP_011711871.1">
    <property type="nucleotide sequence ID" value="NC_008576.1"/>
</dbReference>
<name>A0L405_MAGMM</name>
<accession>A0L405</accession>
<proteinExistence type="predicted"/>
<dbReference type="KEGG" id="mgm:Mmc1_0171"/>